<feature type="transmembrane region" description="Helical" evidence="2">
    <location>
        <begin position="90"/>
        <end position="114"/>
    </location>
</feature>
<dbReference type="EMBL" id="CP024199">
    <property type="protein sequence ID" value="AUG54123.1"/>
    <property type="molecule type" value="Genomic_DNA"/>
</dbReference>
<proteinExistence type="predicted"/>
<feature type="region of interest" description="Disordered" evidence="1">
    <location>
        <begin position="1"/>
        <end position="74"/>
    </location>
</feature>
<feature type="compositionally biased region" description="Basic and acidic residues" evidence="1">
    <location>
        <begin position="45"/>
        <end position="55"/>
    </location>
</feature>
<evidence type="ECO:0000256" key="1">
    <source>
        <dbReference type="SAM" id="MobiDB-lite"/>
    </source>
</evidence>
<keyword evidence="2" id="KW-0472">Membrane</keyword>
<evidence type="ECO:0000313" key="4">
    <source>
        <dbReference type="Proteomes" id="UP000233458"/>
    </source>
</evidence>
<evidence type="ECO:0000256" key="2">
    <source>
        <dbReference type="SAM" id="Phobius"/>
    </source>
</evidence>
<keyword evidence="4" id="KW-1185">Reference proteome</keyword>
<feature type="compositionally biased region" description="Basic and acidic residues" evidence="1">
    <location>
        <begin position="1"/>
        <end position="14"/>
    </location>
</feature>
<dbReference type="Proteomes" id="UP000233458">
    <property type="component" value="Chromosome"/>
</dbReference>
<name>A0ABN5FIF9_9PROT</name>
<keyword evidence="2" id="KW-0812">Transmembrane</keyword>
<organism evidence="3 4">
    <name type="scientific">Thalassospira marina</name>
    <dbReference type="NCBI Taxonomy" id="2048283"/>
    <lineage>
        <taxon>Bacteria</taxon>
        <taxon>Pseudomonadati</taxon>
        <taxon>Pseudomonadota</taxon>
        <taxon>Alphaproteobacteria</taxon>
        <taxon>Rhodospirillales</taxon>
        <taxon>Thalassospiraceae</taxon>
        <taxon>Thalassospira</taxon>
    </lineage>
</organism>
<gene>
    <name evidence="3" type="ORF">CSC3H3_16375</name>
</gene>
<keyword evidence="2" id="KW-1133">Transmembrane helix</keyword>
<reference evidence="3 4" key="1">
    <citation type="submission" date="2017-10" db="EMBL/GenBank/DDBJ databases">
        <title>Biodiversity and function of Thalassospira species in the particle-attached aromatic-hydrocarbon-degrading consortia from the surface seawater of the China South Sea.</title>
        <authorList>
            <person name="Dong C."/>
            <person name="Liu R."/>
            <person name="Shao Z."/>
        </authorList>
    </citation>
    <scope>NUCLEOTIDE SEQUENCE [LARGE SCALE GENOMIC DNA]</scope>
    <source>
        <strain evidence="3 4">CSC3H3</strain>
    </source>
</reference>
<evidence type="ECO:0000313" key="3">
    <source>
        <dbReference type="EMBL" id="AUG54123.1"/>
    </source>
</evidence>
<sequence length="117" mass="12455">MSGEEALRRYDGHLRDHHRSTAAGHAGKDMAADRPVSGDYGQGDRNAEHAADIHADQPVPDSHNNSRHGQEAASRADLAALAELPLMMRVIAIGGTLGMLVALIVLVLFIASWVNGL</sequence>
<protein>
    <submittedName>
        <fullName evidence="3">Uncharacterized protein</fullName>
    </submittedName>
</protein>
<accession>A0ABN5FIF9</accession>